<dbReference type="AlphaFoldDB" id="A0A1Q3AAS8"/>
<name>A0A1Q3AAS8_ZYGRO</name>
<dbReference type="Proteomes" id="UP000187013">
    <property type="component" value="Unassembled WGS sequence"/>
</dbReference>
<evidence type="ECO:0000313" key="3">
    <source>
        <dbReference type="Proteomes" id="UP000187013"/>
    </source>
</evidence>
<evidence type="ECO:0000313" key="2">
    <source>
        <dbReference type="EMBL" id="GAV52812.1"/>
    </source>
</evidence>
<proteinExistence type="predicted"/>
<protein>
    <submittedName>
        <fullName evidence="2">Uncharacterized protein</fullName>
    </submittedName>
</protein>
<organism evidence="2 3">
    <name type="scientific">Zygosaccharomyces rouxii</name>
    <dbReference type="NCBI Taxonomy" id="4956"/>
    <lineage>
        <taxon>Eukaryota</taxon>
        <taxon>Fungi</taxon>
        <taxon>Dikarya</taxon>
        <taxon>Ascomycota</taxon>
        <taxon>Saccharomycotina</taxon>
        <taxon>Saccharomycetes</taxon>
        <taxon>Saccharomycetales</taxon>
        <taxon>Saccharomycetaceae</taxon>
        <taxon>Zygosaccharomyces</taxon>
    </lineage>
</organism>
<reference evidence="2 3" key="1">
    <citation type="submission" date="2016-08" db="EMBL/GenBank/DDBJ databases">
        <title>Draft genome sequence of allopolyploid Zygosaccharomyces rouxii.</title>
        <authorList>
            <person name="Watanabe J."/>
            <person name="Uehara K."/>
            <person name="Mogi Y."/>
            <person name="Tsukioka Y."/>
        </authorList>
    </citation>
    <scope>NUCLEOTIDE SEQUENCE [LARGE SCALE GENOMIC DNA]</scope>
    <source>
        <strain evidence="2 3">NBRC 110957</strain>
    </source>
</reference>
<dbReference type="EMBL" id="BDGX01000035">
    <property type="protein sequence ID" value="GAV52812.1"/>
    <property type="molecule type" value="Genomic_DNA"/>
</dbReference>
<feature type="coiled-coil region" evidence="1">
    <location>
        <begin position="244"/>
        <end position="274"/>
    </location>
</feature>
<evidence type="ECO:0000256" key="1">
    <source>
        <dbReference type="SAM" id="Coils"/>
    </source>
</evidence>
<keyword evidence="1" id="KW-0175">Coiled coil</keyword>
<accession>A0A1Q3AAS8</accession>
<gene>
    <name evidence="2" type="ORF">ZYGR_0AI00940</name>
</gene>
<sequence length="274" mass="31711">MGSANYCFSLVPQPKVQIWPRKCIDPTNFTFSNFSPQINDSSTPRTSSSSLDDGSWLGSTALARVEALLTNDESFSEETADLLLEEICYEIMLKCFELFDIPVKSPDTDDVIGNFKMLTIQLDQLLLGKRTGYNSGNILKSHQSQEVQKWRRKLIELKLERDKTAVENIRLESKIDKMDVKTKNELLQKENTDLLEEIKKNITNQRCLETMLTKATMKEKDLVTTNEILTFTNSELIFMNENYVKMLEQQCIQLKESKREAKDLKKRYELEIKN</sequence>
<feature type="coiled-coil region" evidence="1">
    <location>
        <begin position="140"/>
        <end position="197"/>
    </location>
</feature>
<comment type="caution">
    <text evidence="2">The sequence shown here is derived from an EMBL/GenBank/DDBJ whole genome shotgun (WGS) entry which is preliminary data.</text>
</comment>